<feature type="transmembrane region" description="Helical" evidence="1">
    <location>
        <begin position="41"/>
        <end position="61"/>
    </location>
</feature>
<reference evidence="3" key="1">
    <citation type="submission" date="2019-02" db="EMBL/GenBank/DDBJ databases">
        <title>Glaciihabitans arcticus sp. nov., a psychrotolerant bacterium isolated from polar soil.</title>
        <authorList>
            <person name="Dahal R.H."/>
        </authorList>
    </citation>
    <scope>NUCLEOTIDE SEQUENCE [LARGE SCALE GENOMIC DNA]</scope>
    <source>
        <strain evidence="3">RP-3-7</strain>
    </source>
</reference>
<name>A0A4Q9GV48_9MICO</name>
<dbReference type="EMBL" id="SISG01000001">
    <property type="protein sequence ID" value="TBN56483.1"/>
    <property type="molecule type" value="Genomic_DNA"/>
</dbReference>
<dbReference type="Proteomes" id="UP000294194">
    <property type="component" value="Unassembled WGS sequence"/>
</dbReference>
<keyword evidence="3" id="KW-1185">Reference proteome</keyword>
<accession>A0A4Q9GV48</accession>
<dbReference type="AlphaFoldDB" id="A0A4Q9GV48"/>
<keyword evidence="1" id="KW-1133">Transmembrane helix</keyword>
<evidence type="ECO:0000313" key="2">
    <source>
        <dbReference type="EMBL" id="TBN56483.1"/>
    </source>
</evidence>
<protein>
    <submittedName>
        <fullName evidence="2">Uncharacterized protein</fullName>
    </submittedName>
</protein>
<evidence type="ECO:0000256" key="1">
    <source>
        <dbReference type="SAM" id="Phobius"/>
    </source>
</evidence>
<evidence type="ECO:0000313" key="3">
    <source>
        <dbReference type="Proteomes" id="UP000294194"/>
    </source>
</evidence>
<organism evidence="2 3">
    <name type="scientific">Glaciihabitans arcticus</name>
    <dbReference type="NCBI Taxonomy" id="2668039"/>
    <lineage>
        <taxon>Bacteria</taxon>
        <taxon>Bacillati</taxon>
        <taxon>Actinomycetota</taxon>
        <taxon>Actinomycetes</taxon>
        <taxon>Micrococcales</taxon>
        <taxon>Microbacteriaceae</taxon>
        <taxon>Glaciihabitans</taxon>
    </lineage>
</organism>
<keyword evidence="1" id="KW-0812">Transmembrane</keyword>
<proteinExistence type="predicted"/>
<gene>
    <name evidence="2" type="ORF">EYE40_03190</name>
</gene>
<dbReference type="RefSeq" id="WP_130980593.1">
    <property type="nucleotide sequence ID" value="NZ_SISG01000001.1"/>
</dbReference>
<comment type="caution">
    <text evidence="2">The sequence shown here is derived from an EMBL/GenBank/DDBJ whole genome shotgun (WGS) entry which is preliminary data.</text>
</comment>
<feature type="transmembrane region" description="Helical" evidence="1">
    <location>
        <begin position="12"/>
        <end position="35"/>
    </location>
</feature>
<keyword evidence="1" id="KW-0472">Membrane</keyword>
<sequence length="137" mass="14614">MSANSKGISYWITQIAVSAVFAIGAPITGVLMFSLKPDEPGMGVILILIGIAFFFCLLWLIRAYRSMSKQQRAIYAWAIAQQMAATDVRNPKSDGEAMTVASQAKDGALSPGELAALQALRPEVPYPGAAAAPTVRR</sequence>